<proteinExistence type="predicted"/>
<sequence>MPEAFECLHGDLIVELADYLTTGDVTVNLTPSGLKRMRGLLDIPGMAHSIRSLKVNAIHYHDWPAPVPRWYPLGNLPARIWHQVGQPGRRRHRSWLSDMLAEQDTSVEGAGLAMRDTLADILQAFPNGLKTLSLETVAIRHTSSSVSPMDCNMLYLGAFWSRAVQAFQVMMSALVCSHNRRLEELVIFKETNQYVQ</sequence>
<protein>
    <submittedName>
        <fullName evidence="1">Uncharacterized protein</fullName>
    </submittedName>
</protein>
<evidence type="ECO:0000313" key="2">
    <source>
        <dbReference type="Proteomes" id="UP000294847"/>
    </source>
</evidence>
<dbReference type="Proteomes" id="UP000294847">
    <property type="component" value="Chromosome 7"/>
</dbReference>
<accession>A0A4P7NSW9</accession>
<name>A0A4P7NSW9_PYROR</name>
<reference evidence="1 2" key="1">
    <citation type="journal article" date="2019" name="Mol. Biol. Evol.">
        <title>Blast fungal genomes show frequent chromosomal changes, gene gains and losses, and effector gene turnover.</title>
        <authorList>
            <person name="Gomez Luciano L.B."/>
            <person name="Jason Tsai I."/>
            <person name="Chuma I."/>
            <person name="Tosa Y."/>
            <person name="Chen Y.H."/>
            <person name="Li J.Y."/>
            <person name="Li M.Y."/>
            <person name="Jade Lu M.Y."/>
            <person name="Nakayashiki H."/>
            <person name="Li W.H."/>
        </authorList>
    </citation>
    <scope>NUCLEOTIDE SEQUENCE [LARGE SCALE GENOMIC DNA]</scope>
    <source>
        <strain evidence="1">MZ5-1-6</strain>
    </source>
</reference>
<organism evidence="1 2">
    <name type="scientific">Pyricularia oryzae</name>
    <name type="common">Rice blast fungus</name>
    <name type="synonym">Magnaporthe oryzae</name>
    <dbReference type="NCBI Taxonomy" id="318829"/>
    <lineage>
        <taxon>Eukaryota</taxon>
        <taxon>Fungi</taxon>
        <taxon>Dikarya</taxon>
        <taxon>Ascomycota</taxon>
        <taxon>Pezizomycotina</taxon>
        <taxon>Sordariomycetes</taxon>
        <taxon>Sordariomycetidae</taxon>
        <taxon>Magnaporthales</taxon>
        <taxon>Pyriculariaceae</taxon>
        <taxon>Pyricularia</taxon>
    </lineage>
</organism>
<dbReference type="AlphaFoldDB" id="A0A4P7NSW9"/>
<gene>
    <name evidence="1" type="ORF">PoMZ_12557</name>
</gene>
<evidence type="ECO:0000313" key="1">
    <source>
        <dbReference type="EMBL" id="QBZ65595.1"/>
    </source>
</evidence>
<dbReference type="EMBL" id="CP034210">
    <property type="protein sequence ID" value="QBZ65595.1"/>
    <property type="molecule type" value="Genomic_DNA"/>
</dbReference>